<gene>
    <name evidence="4" type="ORF">GUJ93_ZPchr0010g10069</name>
</gene>
<dbReference type="PROSITE" id="PS50882">
    <property type="entry name" value="YTH"/>
    <property type="match status" value="1"/>
</dbReference>
<dbReference type="EMBL" id="JAAALK010000082">
    <property type="protein sequence ID" value="KAG8086976.1"/>
    <property type="molecule type" value="Genomic_DNA"/>
</dbReference>
<keyword evidence="1" id="KW-0694">RNA-binding</keyword>
<proteinExistence type="inferred from homology"/>
<evidence type="ECO:0000256" key="2">
    <source>
        <dbReference type="SAM" id="MobiDB-lite"/>
    </source>
</evidence>
<organism evidence="4 5">
    <name type="scientific">Zizania palustris</name>
    <name type="common">Northern wild rice</name>
    <dbReference type="NCBI Taxonomy" id="103762"/>
    <lineage>
        <taxon>Eukaryota</taxon>
        <taxon>Viridiplantae</taxon>
        <taxon>Streptophyta</taxon>
        <taxon>Embryophyta</taxon>
        <taxon>Tracheophyta</taxon>
        <taxon>Spermatophyta</taxon>
        <taxon>Magnoliopsida</taxon>
        <taxon>Liliopsida</taxon>
        <taxon>Poales</taxon>
        <taxon>Poaceae</taxon>
        <taxon>BOP clade</taxon>
        <taxon>Oryzoideae</taxon>
        <taxon>Oryzeae</taxon>
        <taxon>Zizaniinae</taxon>
        <taxon>Zizania</taxon>
    </lineage>
</organism>
<dbReference type="InterPro" id="IPR007275">
    <property type="entry name" value="YTH_domain"/>
</dbReference>
<name>A0A8J5WBX0_ZIZPA</name>
<evidence type="ECO:0000256" key="1">
    <source>
        <dbReference type="RuleBase" id="RU369095"/>
    </source>
</evidence>
<dbReference type="OrthoDB" id="306690at2759"/>
<reference evidence="4" key="1">
    <citation type="journal article" date="2021" name="bioRxiv">
        <title>Whole Genome Assembly and Annotation of Northern Wild Rice, Zizania palustris L., Supports a Whole Genome Duplication in the Zizania Genus.</title>
        <authorList>
            <person name="Haas M."/>
            <person name="Kono T."/>
            <person name="Macchietto M."/>
            <person name="Millas R."/>
            <person name="McGilp L."/>
            <person name="Shao M."/>
            <person name="Duquette J."/>
            <person name="Hirsch C.N."/>
            <person name="Kimball J."/>
        </authorList>
    </citation>
    <scope>NUCLEOTIDE SEQUENCE</scope>
    <source>
        <tissue evidence="4">Fresh leaf tissue</tissue>
    </source>
</reference>
<dbReference type="PANTHER" id="PTHR12357:SF64">
    <property type="entry name" value="YTH DOMAIN-CONTAINING FAMILY PROTEIN"/>
    <property type="match status" value="1"/>
</dbReference>
<dbReference type="GO" id="GO:0005737">
    <property type="term" value="C:cytoplasm"/>
    <property type="evidence" value="ECO:0007669"/>
    <property type="project" value="TreeGrafter"/>
</dbReference>
<feature type="domain" description="YTH" evidence="3">
    <location>
        <begin position="258"/>
        <end position="395"/>
    </location>
</feature>
<dbReference type="Pfam" id="PF04146">
    <property type="entry name" value="YTH"/>
    <property type="match status" value="1"/>
</dbReference>
<protein>
    <recommendedName>
        <fullName evidence="1">YTH domain-containing family protein</fullName>
    </recommendedName>
</protein>
<evidence type="ECO:0000313" key="4">
    <source>
        <dbReference type="EMBL" id="KAG8086976.1"/>
    </source>
</evidence>
<dbReference type="Proteomes" id="UP000729402">
    <property type="component" value="Unassembled WGS sequence"/>
</dbReference>
<comment type="similarity">
    <text evidence="1">Belongs to the YTHDF family.</text>
</comment>
<accession>A0A8J5WBX0</accession>
<keyword evidence="5" id="KW-1185">Reference proteome</keyword>
<comment type="function">
    <text evidence="1">Specifically recognizes and binds N6-methyladenosine (m6A)-containing RNAs, and regulates mRNA stability. M6A is a modification present at internal sites of mRNAs and some non-coding RNAs and plays a role in mRNA stability and processing.</text>
</comment>
<dbReference type="GO" id="GO:0003729">
    <property type="term" value="F:mRNA binding"/>
    <property type="evidence" value="ECO:0007669"/>
    <property type="project" value="UniProtKB-UniRule"/>
</dbReference>
<comment type="caution">
    <text evidence="4">The sequence shown here is derived from an EMBL/GenBank/DDBJ whole genome shotgun (WGS) entry which is preliminary data.</text>
</comment>
<reference evidence="4" key="2">
    <citation type="submission" date="2021-02" db="EMBL/GenBank/DDBJ databases">
        <authorList>
            <person name="Kimball J.A."/>
            <person name="Haas M.W."/>
            <person name="Macchietto M."/>
            <person name="Kono T."/>
            <person name="Duquette J."/>
            <person name="Shao M."/>
        </authorList>
    </citation>
    <scope>NUCLEOTIDE SEQUENCE</scope>
    <source>
        <tissue evidence="4">Fresh leaf tissue</tissue>
    </source>
</reference>
<dbReference type="GO" id="GO:1990247">
    <property type="term" value="F:N6-methyladenosine-containing RNA reader activity"/>
    <property type="evidence" value="ECO:0007669"/>
    <property type="project" value="UniProtKB-UniRule"/>
</dbReference>
<dbReference type="InterPro" id="IPR045168">
    <property type="entry name" value="YTH_prot"/>
</dbReference>
<dbReference type="GO" id="GO:0061157">
    <property type="term" value="P:mRNA destabilization"/>
    <property type="evidence" value="ECO:0007669"/>
    <property type="project" value="TreeGrafter"/>
</dbReference>
<dbReference type="AlphaFoldDB" id="A0A8J5WBX0"/>
<feature type="region of interest" description="Disordered" evidence="2">
    <location>
        <begin position="417"/>
        <end position="499"/>
    </location>
</feature>
<dbReference type="PANTHER" id="PTHR12357">
    <property type="entry name" value="YTH YT521-B HOMOLOGY DOMAIN-CONTAINING"/>
    <property type="match status" value="1"/>
</dbReference>
<dbReference type="CDD" id="cd21134">
    <property type="entry name" value="YTH"/>
    <property type="match status" value="1"/>
</dbReference>
<evidence type="ECO:0000313" key="5">
    <source>
        <dbReference type="Proteomes" id="UP000729402"/>
    </source>
</evidence>
<sequence>MAAAQQSQDSADCMIPLQPEIVVENNASKSVNTKEQILSCTNENTTTSVARGASFLKPPKGVQEKASFLGKGGEQPFYQPNVYAPQPQTFYAGGYMNPLGQWEEYPHYVNMEGLHPVSPGIYSDNQSIMLSPGYANNPQMMYGAYSPAVGDGQPYYPLNFPFSSPYYQPPPSPSMGYSNSASGISQGDPMLPQECFLHDSLLYSPTPGYHQSFGSFDRAPTQQSNAPGLFGQGNTQLATGMHHGSMYAPGSYKPHQQGKFGEWCSRISTRAEPSIKYNVWASTVSGNRKLDSAYRMAKEKEGHCPIFLFFSVNGSGQFCGVAEMTGPVDFDKSVDYWQQDKWSGQFPVKWHIIKDVPNNLLRHIILDNNDNKPVTNSRDTQEVKLEHGLQMLTIFKNHESETTIIADFNFYEQREKALQENRRQKQPAGTEPQKPAENKALGELTAHISDAFARTVQLKETEGSGGKPGVEGVASAGDASTAATKAEDGIGNMNASPVE</sequence>
<evidence type="ECO:0000259" key="3">
    <source>
        <dbReference type="PROSITE" id="PS50882"/>
    </source>
</evidence>